<organism evidence="1 2">
    <name type="scientific">Brachionus plicatilis</name>
    <name type="common">Marine rotifer</name>
    <name type="synonym">Brachionus muelleri</name>
    <dbReference type="NCBI Taxonomy" id="10195"/>
    <lineage>
        <taxon>Eukaryota</taxon>
        <taxon>Metazoa</taxon>
        <taxon>Spiralia</taxon>
        <taxon>Gnathifera</taxon>
        <taxon>Rotifera</taxon>
        <taxon>Eurotatoria</taxon>
        <taxon>Monogononta</taxon>
        <taxon>Pseudotrocha</taxon>
        <taxon>Ploima</taxon>
        <taxon>Brachionidae</taxon>
        <taxon>Brachionus</taxon>
    </lineage>
</organism>
<evidence type="ECO:0000313" key="1">
    <source>
        <dbReference type="EMBL" id="RNA11966.1"/>
    </source>
</evidence>
<name>A0A3M7QKJ0_BRAPC</name>
<keyword evidence="2" id="KW-1185">Reference proteome</keyword>
<accession>A0A3M7QKJ0</accession>
<reference evidence="1 2" key="1">
    <citation type="journal article" date="2018" name="Sci. Rep.">
        <title>Genomic signatures of local adaptation to the degree of environmental predictability in rotifers.</title>
        <authorList>
            <person name="Franch-Gras L."/>
            <person name="Hahn C."/>
            <person name="Garcia-Roger E.M."/>
            <person name="Carmona M.J."/>
            <person name="Serra M."/>
            <person name="Gomez A."/>
        </authorList>
    </citation>
    <scope>NUCLEOTIDE SEQUENCE [LARGE SCALE GENOMIC DNA]</scope>
    <source>
        <strain evidence="1">HYR1</strain>
    </source>
</reference>
<dbReference type="AlphaFoldDB" id="A0A3M7QKJ0"/>
<dbReference type="Proteomes" id="UP000276133">
    <property type="component" value="Unassembled WGS sequence"/>
</dbReference>
<protein>
    <submittedName>
        <fullName evidence="1">Uncharacterized protein</fullName>
    </submittedName>
</protein>
<comment type="caution">
    <text evidence="1">The sequence shown here is derived from an EMBL/GenBank/DDBJ whole genome shotgun (WGS) entry which is preliminary data.</text>
</comment>
<dbReference type="EMBL" id="REGN01005802">
    <property type="protein sequence ID" value="RNA11966.1"/>
    <property type="molecule type" value="Genomic_DNA"/>
</dbReference>
<sequence>MYYIDWLVNQTFNSTYLKKFVKANYVKYAPCLKLNCIMGKITSFYPSYNIQNYMNFNLNHNFDNLIAAGSSFAINSRTFPRLY</sequence>
<evidence type="ECO:0000313" key="2">
    <source>
        <dbReference type="Proteomes" id="UP000276133"/>
    </source>
</evidence>
<gene>
    <name evidence="1" type="ORF">BpHYR1_013418</name>
</gene>
<proteinExistence type="predicted"/>